<dbReference type="EMBL" id="CP092876">
    <property type="protein sequence ID" value="UYV76926.1"/>
    <property type="molecule type" value="Genomic_DNA"/>
</dbReference>
<keyword evidence="3" id="KW-1185">Reference proteome</keyword>
<organism evidence="2 3">
    <name type="scientific">Cordylochernes scorpioides</name>
    <dbReference type="NCBI Taxonomy" id="51811"/>
    <lineage>
        <taxon>Eukaryota</taxon>
        <taxon>Metazoa</taxon>
        <taxon>Ecdysozoa</taxon>
        <taxon>Arthropoda</taxon>
        <taxon>Chelicerata</taxon>
        <taxon>Arachnida</taxon>
        <taxon>Pseudoscorpiones</taxon>
        <taxon>Cheliferoidea</taxon>
        <taxon>Chernetidae</taxon>
        <taxon>Cordylochernes</taxon>
    </lineage>
</organism>
<feature type="region of interest" description="Disordered" evidence="1">
    <location>
        <begin position="102"/>
        <end position="126"/>
    </location>
</feature>
<evidence type="ECO:0000313" key="2">
    <source>
        <dbReference type="EMBL" id="UYV76926.1"/>
    </source>
</evidence>
<gene>
    <name evidence="2" type="ORF">LAZ67_14002414</name>
</gene>
<accession>A0ABY6L6Z6</accession>
<reference evidence="2 3" key="1">
    <citation type="submission" date="2022-01" db="EMBL/GenBank/DDBJ databases">
        <title>A chromosomal length assembly of Cordylochernes scorpioides.</title>
        <authorList>
            <person name="Zeh D."/>
            <person name="Zeh J."/>
        </authorList>
    </citation>
    <scope>NUCLEOTIDE SEQUENCE [LARGE SCALE GENOMIC DNA]</scope>
    <source>
        <strain evidence="2">IN4F17</strain>
        <tissue evidence="2">Whole Body</tissue>
    </source>
</reference>
<evidence type="ECO:0000256" key="1">
    <source>
        <dbReference type="SAM" id="MobiDB-lite"/>
    </source>
</evidence>
<name>A0ABY6L6Z6_9ARAC</name>
<protein>
    <submittedName>
        <fullName evidence="2">Uncharacterized protein</fullName>
    </submittedName>
</protein>
<sequence>MDSNLFIPGMQVGMTMEDNQAEYKRQISEDKDSPNPGDERAIIYFKSPLSQTVTHYAKISVRRDNDGQCGLNINLPSGNISGNQKRLLCIILALLFISGIEQNPGPPTKKQTTLPAPVHSGERENQ</sequence>
<evidence type="ECO:0000313" key="3">
    <source>
        <dbReference type="Proteomes" id="UP001235939"/>
    </source>
</evidence>
<proteinExistence type="predicted"/>
<dbReference type="Proteomes" id="UP001235939">
    <property type="component" value="Chromosome 14"/>
</dbReference>